<sequence length="253" mass="27435">MGAKIANQILAAVLTVYVAFSNKRMSSVPQAIERPYQSNAMPASLACESWQHPGSFWQTSCRSVGLVIGRETPKTSIVVSVSTAPSSETDLEPTTWSLVRTEDEAIVSEAYAPGISNPEAALGSQNTGFTSRIACRFCFIDPSRSPGIIRSLVGHFYSRPTRVGASFSRCVAREGGVWILDWTTLKWDGDGEDETTLKSLAPFVSAGDELRHDLYKSFESPRTRDQAGAVEIDPVSLLTGSLGYPRKQPCPPS</sequence>
<dbReference type="KEGG" id="clup:CLUP02_04466"/>
<proteinExistence type="predicted"/>
<dbReference type="RefSeq" id="XP_049140621.1">
    <property type="nucleotide sequence ID" value="XM_049283478.1"/>
</dbReference>
<evidence type="ECO:0000256" key="1">
    <source>
        <dbReference type="SAM" id="SignalP"/>
    </source>
</evidence>
<keyword evidence="3" id="KW-1185">Reference proteome</keyword>
<reference evidence="2" key="1">
    <citation type="journal article" date="2021" name="Mol. Plant Microbe Interact.">
        <title>Complete Genome Sequence of the Plant-Pathogenic Fungus Colletotrichum lupini.</title>
        <authorList>
            <person name="Baroncelli R."/>
            <person name="Pensec F."/>
            <person name="Da Lio D."/>
            <person name="Boufleur T."/>
            <person name="Vicente I."/>
            <person name="Sarrocco S."/>
            <person name="Picot A."/>
            <person name="Baraldi E."/>
            <person name="Sukno S."/>
            <person name="Thon M."/>
            <person name="Le Floch G."/>
        </authorList>
    </citation>
    <scope>NUCLEOTIDE SEQUENCE</scope>
    <source>
        <strain evidence="2">IMI 504893</strain>
    </source>
</reference>
<dbReference type="AlphaFoldDB" id="A0A9Q8SKC9"/>
<dbReference type="Proteomes" id="UP000830671">
    <property type="component" value="Chromosome 2"/>
</dbReference>
<feature type="chain" id="PRO_5040152939" evidence="1">
    <location>
        <begin position="22"/>
        <end position="253"/>
    </location>
</feature>
<dbReference type="GeneID" id="73338488"/>
<gene>
    <name evidence="2" type="ORF">CLUP02_04466</name>
</gene>
<evidence type="ECO:0000313" key="3">
    <source>
        <dbReference type="Proteomes" id="UP000830671"/>
    </source>
</evidence>
<name>A0A9Q8SKC9_9PEZI</name>
<keyword evidence="1" id="KW-0732">Signal</keyword>
<feature type="signal peptide" evidence="1">
    <location>
        <begin position="1"/>
        <end position="21"/>
    </location>
</feature>
<accession>A0A9Q8SKC9</accession>
<protein>
    <submittedName>
        <fullName evidence="2">Uncharacterized protein</fullName>
    </submittedName>
</protein>
<dbReference type="EMBL" id="CP019474">
    <property type="protein sequence ID" value="UQC78987.1"/>
    <property type="molecule type" value="Genomic_DNA"/>
</dbReference>
<evidence type="ECO:0000313" key="2">
    <source>
        <dbReference type="EMBL" id="UQC78987.1"/>
    </source>
</evidence>
<organism evidence="2 3">
    <name type="scientific">Colletotrichum lupini</name>
    <dbReference type="NCBI Taxonomy" id="145971"/>
    <lineage>
        <taxon>Eukaryota</taxon>
        <taxon>Fungi</taxon>
        <taxon>Dikarya</taxon>
        <taxon>Ascomycota</taxon>
        <taxon>Pezizomycotina</taxon>
        <taxon>Sordariomycetes</taxon>
        <taxon>Hypocreomycetidae</taxon>
        <taxon>Glomerellales</taxon>
        <taxon>Glomerellaceae</taxon>
        <taxon>Colletotrichum</taxon>
        <taxon>Colletotrichum acutatum species complex</taxon>
    </lineage>
</organism>